<dbReference type="GO" id="GO:0035099">
    <property type="term" value="P:hemocyte migration"/>
    <property type="evidence" value="ECO:0007669"/>
    <property type="project" value="TreeGrafter"/>
</dbReference>
<comment type="similarity">
    <text evidence="1">Belongs to the PDGF/VEGF growth factor family.</text>
</comment>
<dbReference type="PANTHER" id="PTHR21719">
    <property type="entry name" value="FI06402P-RELATED"/>
    <property type="match status" value="1"/>
</dbReference>
<sequence length="138" mass="15851">MIREVESQNRLKKLMKMDSDFLSHVQLVHQFQCLSPQPRAISVEDLLTVGLGSDEVFYPAFTVLTRCVGSGCCPDSNQICAPIETRNVSLVFMVRHRIDQQRDRHHEVIHALEHVKCACMNKIYEDLQVSEEKGLKKQ</sequence>
<dbReference type="GO" id="GO:0016020">
    <property type="term" value="C:membrane"/>
    <property type="evidence" value="ECO:0007669"/>
    <property type="project" value="InterPro"/>
</dbReference>
<gene>
    <name evidence="4" type="primary">LOC105425447</name>
</gene>
<evidence type="ECO:0000313" key="3">
    <source>
        <dbReference type="Proteomes" id="UP000504615"/>
    </source>
</evidence>
<dbReference type="Pfam" id="PF00341">
    <property type="entry name" value="PDGF"/>
    <property type="match status" value="1"/>
</dbReference>
<dbReference type="InterPro" id="IPR000072">
    <property type="entry name" value="PDGF/VEGF_dom"/>
</dbReference>
<protein>
    <submittedName>
        <fullName evidence="4">Vascular endothelial growth factor A-like isoform X2</fullName>
    </submittedName>
</protein>
<dbReference type="PANTHER" id="PTHR21719:SF1">
    <property type="entry name" value="FI06402P-RELATED"/>
    <property type="match status" value="1"/>
</dbReference>
<dbReference type="PROSITE" id="PS50278">
    <property type="entry name" value="PDGF_2"/>
    <property type="match status" value="1"/>
</dbReference>
<dbReference type="GeneID" id="105425447"/>
<evidence type="ECO:0000256" key="1">
    <source>
        <dbReference type="RuleBase" id="RU003818"/>
    </source>
</evidence>
<dbReference type="SMART" id="SM00141">
    <property type="entry name" value="PDGF"/>
    <property type="match status" value="1"/>
</dbReference>
<organism evidence="3 4">
    <name type="scientific">Pogonomyrmex barbatus</name>
    <name type="common">red harvester ant</name>
    <dbReference type="NCBI Taxonomy" id="144034"/>
    <lineage>
        <taxon>Eukaryota</taxon>
        <taxon>Metazoa</taxon>
        <taxon>Ecdysozoa</taxon>
        <taxon>Arthropoda</taxon>
        <taxon>Hexapoda</taxon>
        <taxon>Insecta</taxon>
        <taxon>Pterygota</taxon>
        <taxon>Neoptera</taxon>
        <taxon>Endopterygota</taxon>
        <taxon>Hymenoptera</taxon>
        <taxon>Apocrita</taxon>
        <taxon>Aculeata</taxon>
        <taxon>Formicoidea</taxon>
        <taxon>Formicidae</taxon>
        <taxon>Myrmicinae</taxon>
        <taxon>Pogonomyrmex</taxon>
    </lineage>
</organism>
<evidence type="ECO:0000313" key="4">
    <source>
        <dbReference type="RefSeq" id="XP_025073641.1"/>
    </source>
</evidence>
<dbReference type="OrthoDB" id="6677701at2759"/>
<dbReference type="GO" id="GO:0008083">
    <property type="term" value="F:growth factor activity"/>
    <property type="evidence" value="ECO:0007669"/>
    <property type="project" value="UniProtKB-KW"/>
</dbReference>
<name>A0A8N1S4I1_9HYME</name>
<dbReference type="AlphaFoldDB" id="A0A8N1S4I1"/>
<proteinExistence type="inferred from homology"/>
<feature type="domain" description="Platelet-derived growth factor (PDGF) family profile" evidence="2">
    <location>
        <begin position="37"/>
        <end position="124"/>
    </location>
</feature>
<dbReference type="Proteomes" id="UP000504615">
    <property type="component" value="Unplaced"/>
</dbReference>
<evidence type="ECO:0000259" key="2">
    <source>
        <dbReference type="PROSITE" id="PS50278"/>
    </source>
</evidence>
<dbReference type="Gene3D" id="2.10.90.10">
    <property type="entry name" value="Cystine-knot cytokines"/>
    <property type="match status" value="1"/>
</dbReference>
<keyword evidence="3" id="KW-1185">Reference proteome</keyword>
<dbReference type="SUPFAM" id="SSF57501">
    <property type="entry name" value="Cystine-knot cytokines"/>
    <property type="match status" value="1"/>
</dbReference>
<dbReference type="InterPro" id="IPR029034">
    <property type="entry name" value="Cystine-knot_cytokine"/>
</dbReference>
<keyword evidence="1" id="KW-0339">Growth factor</keyword>
<dbReference type="RefSeq" id="XP_025073641.1">
    <property type="nucleotide sequence ID" value="XM_025217856.1"/>
</dbReference>
<reference evidence="4" key="1">
    <citation type="submission" date="2025-08" db="UniProtKB">
        <authorList>
            <consortium name="RefSeq"/>
        </authorList>
    </citation>
    <scope>IDENTIFICATION</scope>
</reference>
<accession>A0A8N1S4I1</accession>